<dbReference type="Gene3D" id="2.20.100.10">
    <property type="entry name" value="Thrombospondin type-1 (TSP1) repeat"/>
    <property type="match status" value="1"/>
</dbReference>
<dbReference type="InterPro" id="IPR000884">
    <property type="entry name" value="TSP1_rpt"/>
</dbReference>
<gene>
    <name evidence="3" type="ORF">BRAFLDRAFT_71981</name>
</gene>
<dbReference type="SUPFAM" id="SSF82895">
    <property type="entry name" value="TSP-1 type 1 repeat"/>
    <property type="match status" value="1"/>
</dbReference>
<protein>
    <submittedName>
        <fullName evidence="3">Uncharacterized protein</fullName>
    </submittedName>
</protein>
<evidence type="ECO:0000256" key="2">
    <source>
        <dbReference type="SAM" id="Phobius"/>
    </source>
</evidence>
<dbReference type="PROSITE" id="PS50092">
    <property type="entry name" value="TSP1"/>
    <property type="match status" value="1"/>
</dbReference>
<dbReference type="Pfam" id="PF00090">
    <property type="entry name" value="TSP_1"/>
    <property type="match status" value="1"/>
</dbReference>
<evidence type="ECO:0000313" key="3">
    <source>
        <dbReference type="EMBL" id="EEN69902.1"/>
    </source>
</evidence>
<evidence type="ECO:0000256" key="1">
    <source>
        <dbReference type="SAM" id="MobiDB-lite"/>
    </source>
</evidence>
<reference evidence="3" key="1">
    <citation type="journal article" date="2008" name="Nature">
        <title>The amphioxus genome and the evolution of the chordate karyotype.</title>
        <authorList>
            <consortium name="US DOE Joint Genome Institute (JGI-PGF)"/>
            <person name="Putnam N.H."/>
            <person name="Butts T."/>
            <person name="Ferrier D.E.K."/>
            <person name="Furlong R.F."/>
            <person name="Hellsten U."/>
            <person name="Kawashima T."/>
            <person name="Robinson-Rechavi M."/>
            <person name="Shoguchi E."/>
            <person name="Terry A."/>
            <person name="Yu J.-K."/>
            <person name="Benito-Gutierrez E.L."/>
            <person name="Dubchak I."/>
            <person name="Garcia-Fernandez J."/>
            <person name="Gibson-Brown J.J."/>
            <person name="Grigoriev I.V."/>
            <person name="Horton A.C."/>
            <person name="de Jong P.J."/>
            <person name="Jurka J."/>
            <person name="Kapitonov V.V."/>
            <person name="Kohara Y."/>
            <person name="Kuroki Y."/>
            <person name="Lindquist E."/>
            <person name="Lucas S."/>
            <person name="Osoegawa K."/>
            <person name="Pennacchio L.A."/>
            <person name="Salamov A.A."/>
            <person name="Satou Y."/>
            <person name="Sauka-Spengler T."/>
            <person name="Schmutz J."/>
            <person name="Shin-I T."/>
            <person name="Toyoda A."/>
            <person name="Bronner-Fraser M."/>
            <person name="Fujiyama A."/>
            <person name="Holland L.Z."/>
            <person name="Holland P.W.H."/>
            <person name="Satoh N."/>
            <person name="Rokhsar D.S."/>
        </authorList>
    </citation>
    <scope>NUCLEOTIDE SEQUENCE [LARGE SCALE GENOMIC DNA]</scope>
    <source>
        <strain evidence="3">S238N-H82</strain>
        <tissue evidence="3">Testes</tissue>
    </source>
</reference>
<dbReference type="EMBL" id="GG666451">
    <property type="protein sequence ID" value="EEN69902.1"/>
    <property type="molecule type" value="Genomic_DNA"/>
</dbReference>
<dbReference type="InterPro" id="IPR036383">
    <property type="entry name" value="TSP1_rpt_sf"/>
</dbReference>
<name>C3XPN1_BRAFL</name>
<accession>C3XPN1</accession>
<feature type="compositionally biased region" description="Polar residues" evidence="1">
    <location>
        <begin position="171"/>
        <end position="182"/>
    </location>
</feature>
<organism evidence="3">
    <name type="scientific">Branchiostoma floridae</name>
    <name type="common">Florida lancelet</name>
    <name type="synonym">Amphioxus</name>
    <dbReference type="NCBI Taxonomy" id="7739"/>
    <lineage>
        <taxon>Eukaryota</taxon>
        <taxon>Metazoa</taxon>
        <taxon>Chordata</taxon>
        <taxon>Cephalochordata</taxon>
        <taxon>Leptocardii</taxon>
        <taxon>Amphioxiformes</taxon>
        <taxon>Branchiostomatidae</taxon>
        <taxon>Branchiostoma</taxon>
    </lineage>
</organism>
<dbReference type="AlphaFoldDB" id="C3XPN1"/>
<sequence>MMKTYGGDNSDKQLGGDFEEWTTWGSWGACSKTCGPGITVRIRTCSGGKCRETSELAQQECRLADCATTAKPSQPATTEAPCEYGILCEQERMYKYLKKEVKELLEEDRKLLQTTKGANTELAVILGGTVILILGIILLCIIRCVDRKMEENKRIKREAKRKQKEKDQVGVPSTSRSFTSMK</sequence>
<proteinExistence type="predicted"/>
<keyword evidence="2" id="KW-0472">Membrane</keyword>
<dbReference type="InterPro" id="IPR038877">
    <property type="entry name" value="THSD1"/>
</dbReference>
<dbReference type="SMART" id="SM00209">
    <property type="entry name" value="TSP1"/>
    <property type="match status" value="1"/>
</dbReference>
<dbReference type="InParanoid" id="C3XPN1"/>
<feature type="region of interest" description="Disordered" evidence="1">
    <location>
        <begin position="156"/>
        <end position="182"/>
    </location>
</feature>
<dbReference type="PANTHER" id="PTHR16311:SF3">
    <property type="entry name" value="THROMBOSPONDIN TYPE-1 DOMAIN-CONTAINING PROTEIN 1"/>
    <property type="match status" value="1"/>
</dbReference>
<keyword evidence="2" id="KW-0812">Transmembrane</keyword>
<feature type="transmembrane region" description="Helical" evidence="2">
    <location>
        <begin position="122"/>
        <end position="145"/>
    </location>
</feature>
<dbReference type="PANTHER" id="PTHR16311">
    <property type="entry name" value="THROMBOSPONDIN TYPE I DOMAIN-CONTAINING 1"/>
    <property type="match status" value="1"/>
</dbReference>
<keyword evidence="2" id="KW-1133">Transmembrane helix</keyword>